<dbReference type="SUPFAM" id="SSF51735">
    <property type="entry name" value="NAD(P)-binding Rossmann-fold domains"/>
    <property type="match status" value="1"/>
</dbReference>
<comment type="cofactor">
    <cofactor evidence="1">
        <name>NAD(+)</name>
        <dbReference type="ChEBI" id="CHEBI:57540"/>
    </cofactor>
</comment>
<dbReference type="EMBL" id="BAABHS010000035">
    <property type="protein sequence ID" value="GAA4988482.1"/>
    <property type="molecule type" value="Genomic_DNA"/>
</dbReference>
<dbReference type="InterPro" id="IPR036291">
    <property type="entry name" value="NAD(P)-bd_dom_sf"/>
</dbReference>
<keyword evidence="7" id="KW-1185">Reference proteome</keyword>
<dbReference type="InterPro" id="IPR001509">
    <property type="entry name" value="Epimerase_deHydtase"/>
</dbReference>
<evidence type="ECO:0000256" key="1">
    <source>
        <dbReference type="ARBA" id="ARBA00001911"/>
    </source>
</evidence>
<dbReference type="PANTHER" id="PTHR43078">
    <property type="entry name" value="UDP-GLUCURONIC ACID DECARBOXYLASE-RELATED"/>
    <property type="match status" value="1"/>
</dbReference>
<dbReference type="Proteomes" id="UP001500466">
    <property type="component" value="Unassembled WGS sequence"/>
</dbReference>
<sequence>MRVLVMGGSGFLGSHLCDVLIARGDEVVCVDNLCTGNEANIAHLRGSPRFRFVPADVTDHFDFTEPLDAVADLACPASPPDYQRLPLETLAAGSHGTENGLRVARRHGARFVLASTSEVYGDPEIHPQTEDYWGHVNPIGPRSMYDEGKRYAEAVASTYRRTLGADVGIVRIFNTYGPRMRPDDGRVVSTFITQALSGTPLTVHGDGSQTRSFCYVDDLVAGLVAMLDAAEPGPVNLGNPNERTVAELAQLVLDVTGSASPIRYAPLPVDDPVRRRPVVDRARDRLGWTPRVPLDDGLRRTADWFRTRIPVPVAPRS</sequence>
<comment type="caution">
    <text evidence="6">The sequence shown here is derived from an EMBL/GenBank/DDBJ whole genome shotgun (WGS) entry which is preliminary data.</text>
</comment>
<gene>
    <name evidence="6" type="ORF">GCM10023205_69300</name>
</gene>
<dbReference type="Gene3D" id="3.40.50.720">
    <property type="entry name" value="NAD(P)-binding Rossmann-like Domain"/>
    <property type="match status" value="1"/>
</dbReference>
<keyword evidence="3" id="KW-0520">NAD</keyword>
<dbReference type="PANTHER" id="PTHR43078:SF6">
    <property type="entry name" value="UDP-GLUCURONIC ACID DECARBOXYLASE 1"/>
    <property type="match status" value="1"/>
</dbReference>
<evidence type="ECO:0000256" key="3">
    <source>
        <dbReference type="ARBA" id="ARBA00023027"/>
    </source>
</evidence>
<proteinExistence type="predicted"/>
<evidence type="ECO:0000313" key="7">
    <source>
        <dbReference type="Proteomes" id="UP001500466"/>
    </source>
</evidence>
<feature type="domain" description="NAD-dependent epimerase/dehydratase" evidence="5">
    <location>
        <begin position="3"/>
        <end position="238"/>
    </location>
</feature>
<protein>
    <submittedName>
        <fullName evidence="6">SDR family oxidoreductase</fullName>
    </submittedName>
</protein>
<accession>A0ABP9I4X8</accession>
<evidence type="ECO:0000259" key="5">
    <source>
        <dbReference type="Pfam" id="PF01370"/>
    </source>
</evidence>
<name>A0ABP9I4X8_9ACTN</name>
<evidence type="ECO:0000313" key="6">
    <source>
        <dbReference type="EMBL" id="GAA4988482.1"/>
    </source>
</evidence>
<dbReference type="CDD" id="cd05230">
    <property type="entry name" value="UGD_SDR_e"/>
    <property type="match status" value="1"/>
</dbReference>
<organism evidence="6 7">
    <name type="scientific">Yinghuangia aomiensis</name>
    <dbReference type="NCBI Taxonomy" id="676205"/>
    <lineage>
        <taxon>Bacteria</taxon>
        <taxon>Bacillati</taxon>
        <taxon>Actinomycetota</taxon>
        <taxon>Actinomycetes</taxon>
        <taxon>Kitasatosporales</taxon>
        <taxon>Streptomycetaceae</taxon>
        <taxon>Yinghuangia</taxon>
    </lineage>
</organism>
<evidence type="ECO:0000256" key="4">
    <source>
        <dbReference type="ARBA" id="ARBA00023239"/>
    </source>
</evidence>
<reference evidence="7" key="1">
    <citation type="journal article" date="2019" name="Int. J. Syst. Evol. Microbiol.">
        <title>The Global Catalogue of Microorganisms (GCM) 10K type strain sequencing project: providing services to taxonomists for standard genome sequencing and annotation.</title>
        <authorList>
            <consortium name="The Broad Institute Genomics Platform"/>
            <consortium name="The Broad Institute Genome Sequencing Center for Infectious Disease"/>
            <person name="Wu L."/>
            <person name="Ma J."/>
        </authorList>
    </citation>
    <scope>NUCLEOTIDE SEQUENCE [LARGE SCALE GENOMIC DNA]</scope>
    <source>
        <strain evidence="7">JCM 17986</strain>
    </source>
</reference>
<dbReference type="Pfam" id="PF01370">
    <property type="entry name" value="Epimerase"/>
    <property type="match status" value="1"/>
</dbReference>
<keyword evidence="2" id="KW-0210">Decarboxylase</keyword>
<dbReference type="InterPro" id="IPR044516">
    <property type="entry name" value="UXS-like"/>
</dbReference>
<keyword evidence="4" id="KW-0456">Lyase</keyword>
<dbReference type="RefSeq" id="WP_345679767.1">
    <property type="nucleotide sequence ID" value="NZ_BAABHS010000035.1"/>
</dbReference>
<evidence type="ECO:0000256" key="2">
    <source>
        <dbReference type="ARBA" id="ARBA00022793"/>
    </source>
</evidence>